<evidence type="ECO:0000256" key="2">
    <source>
        <dbReference type="SAM" id="MobiDB-lite"/>
    </source>
</evidence>
<dbReference type="SUPFAM" id="SSF50985">
    <property type="entry name" value="RCC1/BLIP-II"/>
    <property type="match status" value="1"/>
</dbReference>
<dbReference type="AlphaFoldDB" id="A0A1J9S229"/>
<protein>
    <submittedName>
        <fullName evidence="3">Rrna processing protein</fullName>
    </submittedName>
</protein>
<gene>
    <name evidence="3" type="ORF">BKCO1_2100098</name>
</gene>
<comment type="caution">
    <text evidence="3">The sequence shown here is derived from an EMBL/GenBank/DDBJ whole genome shotgun (WGS) entry which is preliminary data.</text>
</comment>
<accession>A0A1J9S229</accession>
<keyword evidence="4" id="KW-1185">Reference proteome</keyword>
<evidence type="ECO:0000313" key="4">
    <source>
        <dbReference type="Proteomes" id="UP000183809"/>
    </source>
</evidence>
<sequence>MFPSRCLRQSARRINKTAARRTQRACPARSGTATTTTPAARRPFPRSIAILTAIGTAGAIYQYSAGNQIHRNVYAEAPEEPQLVFEKPRKEARSKEENRDIISSQHLQVKRSWENPGLYAWGSNDGKVVAPDSQERHIKTPRRLSFFDGLLLRDVKLDRFVGAAINEKGDLLQWGTAYDKDCVAPAVTLKGKNLKSLTLSRDRVIALASNGKVYSVPVSKEEQETGKKASESSWIPFWSSTAPVSYRTIEPATLKSGEKITSVAGGLEHVLLLTSKGRLFSSASSALDYPSKGQLGIPGLSWQTRPQGAYDLPHEITTLNGFDIVKIAAGDYHSVAADKEGRVFSFGDNSFGQLGVRYDSEVPFVDAPSLVPISSLYRGTGLVPKVTGVAAGGNNSYFTIDATRVSNPGADDALARRNLGNVTADAWACGQGIWGGLGNGRWTHVQDTPVKIPAFSGLFEFDEKTSKVVPIRLAQFAVGANHVAAVMDNIAHLTAGTVGTSRSSDRESENETNWGADILFFGNNEHYQIGTGRRNNVSTPIYIQPLDQVAERKIRGKEEHRFQITPKKKVKLDGRWVELQQKVECGRGVTAVYSGV</sequence>
<dbReference type="InterPro" id="IPR009091">
    <property type="entry name" value="RCC1/BLIP-II"/>
</dbReference>
<feature type="compositionally biased region" description="Low complexity" evidence="2">
    <location>
        <begin position="27"/>
        <end position="41"/>
    </location>
</feature>
<name>A0A1J9S229_9PEZI</name>
<organism evidence="3 4">
    <name type="scientific">Diplodia corticola</name>
    <dbReference type="NCBI Taxonomy" id="236234"/>
    <lineage>
        <taxon>Eukaryota</taxon>
        <taxon>Fungi</taxon>
        <taxon>Dikarya</taxon>
        <taxon>Ascomycota</taxon>
        <taxon>Pezizomycotina</taxon>
        <taxon>Dothideomycetes</taxon>
        <taxon>Dothideomycetes incertae sedis</taxon>
        <taxon>Botryosphaeriales</taxon>
        <taxon>Botryosphaeriaceae</taxon>
        <taxon>Diplodia</taxon>
    </lineage>
</organism>
<dbReference type="InterPro" id="IPR000408">
    <property type="entry name" value="Reg_chr_condens"/>
</dbReference>
<reference evidence="3 4" key="1">
    <citation type="submission" date="2016-10" db="EMBL/GenBank/DDBJ databases">
        <title>Proteomics and genomics reveal pathogen-plant mechanisms compatible with a hemibiotrophic lifestyle of Diplodia corticola.</title>
        <authorList>
            <person name="Fernandes I."/>
            <person name="De Jonge R."/>
            <person name="Van De Peer Y."/>
            <person name="Devreese B."/>
            <person name="Alves A."/>
            <person name="Esteves A.C."/>
        </authorList>
    </citation>
    <scope>NUCLEOTIDE SEQUENCE [LARGE SCALE GENOMIC DNA]</scope>
    <source>
        <strain evidence="3 4">CBS 112549</strain>
    </source>
</reference>
<dbReference type="Gene3D" id="2.130.10.30">
    <property type="entry name" value="Regulator of chromosome condensation 1/beta-lactamase-inhibitor protein II"/>
    <property type="match status" value="1"/>
</dbReference>
<dbReference type="Proteomes" id="UP000183809">
    <property type="component" value="Unassembled WGS sequence"/>
</dbReference>
<feature type="repeat" description="RCC1" evidence="1">
    <location>
        <begin position="341"/>
        <end position="402"/>
    </location>
</feature>
<dbReference type="RefSeq" id="XP_020130891.1">
    <property type="nucleotide sequence ID" value="XM_020272758.1"/>
</dbReference>
<evidence type="ECO:0000256" key="1">
    <source>
        <dbReference type="PROSITE-ProRule" id="PRU00235"/>
    </source>
</evidence>
<dbReference type="Pfam" id="PF13540">
    <property type="entry name" value="RCC1_2"/>
    <property type="match status" value="1"/>
</dbReference>
<dbReference type="PROSITE" id="PS50012">
    <property type="entry name" value="RCC1_3"/>
    <property type="match status" value="2"/>
</dbReference>
<feature type="region of interest" description="Disordered" evidence="2">
    <location>
        <begin position="17"/>
        <end position="41"/>
    </location>
</feature>
<dbReference type="PANTHER" id="PTHR47563:SF1">
    <property type="entry name" value="PROTEIN FMP25, MITOCHONDRIAL"/>
    <property type="match status" value="1"/>
</dbReference>
<dbReference type="STRING" id="236234.A0A1J9S229"/>
<proteinExistence type="predicted"/>
<evidence type="ECO:0000313" key="3">
    <source>
        <dbReference type="EMBL" id="OJD34631.1"/>
    </source>
</evidence>
<dbReference type="EMBL" id="MNUE01000021">
    <property type="protein sequence ID" value="OJD34631.1"/>
    <property type="molecule type" value="Genomic_DNA"/>
</dbReference>
<dbReference type="FunFam" id="2.130.10.30:FF:000027">
    <property type="entry name" value="Protein FMP25, mitochondrial"/>
    <property type="match status" value="1"/>
</dbReference>
<dbReference type="GeneID" id="31013018"/>
<dbReference type="GO" id="GO:0005743">
    <property type="term" value="C:mitochondrial inner membrane"/>
    <property type="evidence" value="ECO:0007669"/>
    <property type="project" value="TreeGrafter"/>
</dbReference>
<dbReference type="PANTHER" id="PTHR47563">
    <property type="entry name" value="PROTEIN FMP25, MITOCHONDRIAL"/>
    <property type="match status" value="1"/>
</dbReference>
<dbReference type="GO" id="GO:0034551">
    <property type="term" value="P:mitochondrial respiratory chain complex III assembly"/>
    <property type="evidence" value="ECO:0007669"/>
    <property type="project" value="TreeGrafter"/>
</dbReference>
<dbReference type="OrthoDB" id="10256179at2759"/>
<dbReference type="InterPro" id="IPR053245">
    <property type="entry name" value="MitoProcess-Associated"/>
</dbReference>
<feature type="repeat" description="RCC1" evidence="1">
    <location>
        <begin position="277"/>
        <end position="340"/>
    </location>
</feature>